<evidence type="ECO:0000313" key="2">
    <source>
        <dbReference type="EMBL" id="EOZ98797.1"/>
    </source>
</evidence>
<feature type="transmembrane region" description="Helical" evidence="1">
    <location>
        <begin position="76"/>
        <end position="95"/>
    </location>
</feature>
<feature type="transmembrane region" description="Helical" evidence="1">
    <location>
        <begin position="264"/>
        <end position="286"/>
    </location>
</feature>
<evidence type="ECO:0000256" key="1">
    <source>
        <dbReference type="SAM" id="Phobius"/>
    </source>
</evidence>
<reference evidence="2 3" key="1">
    <citation type="journal article" date="2013" name="Genome Announc.">
        <title>Draft Genome Sequence of Indibacter alkaliphilus Strain LW1T, Isolated from Lonar Lake, a Haloalkaline Lake in the Buldana District of Maharashtra, India.</title>
        <authorList>
            <person name="Singh A."/>
            <person name="Kumar Jangir P."/>
            <person name="Sharma R."/>
            <person name="Singh A."/>
            <person name="Kumar Pinnaka A."/>
            <person name="Shivaji S."/>
        </authorList>
    </citation>
    <scope>NUCLEOTIDE SEQUENCE [LARGE SCALE GENOMIC DNA]</scope>
    <source>
        <strain evidence="3">CCUG 57479 / KCTC 22604 / LW1</strain>
    </source>
</reference>
<dbReference type="OrthoDB" id="975915at2"/>
<sequence>MPFRYILFCYHLIFSLIFYAYIMEYGGDALGYWTMQADSSQGAESWMQHWGLGTFFVQWLNYVPSQLLGMPFWAGNLLYGLISAFAWLAIFQRINKVTETVLPRFTRLIWLLPNMHFWTAGVGKESLIWMFFVLFILNLKFRKQNMILCLAAVFLMFLVRPLYASFLLFILLFFWLKNSPYTPKQTILGTLVLVLGLGFVTSKLLLFTHMEALNLENIKAYIQFQQEFLMGFKADTYLPMEQYAFPWAFLSFLFRPMPWEGTGILFILAGLENLFAVLLVTGALMLGVWKQIWSKNEGFIYGIIFLFLISVVGSLTLNNFGIMLRYKSPAMIFLYLWALDTIFSGLKLILAKQNNK</sequence>
<proteinExistence type="predicted"/>
<keyword evidence="1" id="KW-0472">Membrane</keyword>
<name>S2DIG5_INDAL</name>
<organism evidence="2 3">
    <name type="scientific">Indibacter alkaliphilus (strain CCUG 57479 / KCTC 22604 / LW1)</name>
    <dbReference type="NCBI Taxonomy" id="1189612"/>
    <lineage>
        <taxon>Bacteria</taxon>
        <taxon>Pseudomonadati</taxon>
        <taxon>Bacteroidota</taxon>
        <taxon>Cytophagia</taxon>
        <taxon>Cytophagales</taxon>
        <taxon>Cyclobacteriaceae</taxon>
    </lineage>
</organism>
<keyword evidence="1" id="KW-1133">Transmembrane helix</keyword>
<feature type="transmembrane region" description="Helical" evidence="1">
    <location>
        <begin position="187"/>
        <end position="206"/>
    </location>
</feature>
<comment type="caution">
    <text evidence="2">The sequence shown here is derived from an EMBL/GenBank/DDBJ whole genome shotgun (WGS) entry which is preliminary data.</text>
</comment>
<keyword evidence="3" id="KW-1185">Reference proteome</keyword>
<keyword evidence="1" id="KW-0812">Transmembrane</keyword>
<accession>S2DIG5</accession>
<dbReference type="eggNOG" id="ENOG502Z85R">
    <property type="taxonomic scope" value="Bacteria"/>
</dbReference>
<dbReference type="STRING" id="1189612.A33Q_1451"/>
<feature type="transmembrane region" description="Helical" evidence="1">
    <location>
        <begin position="7"/>
        <end position="26"/>
    </location>
</feature>
<dbReference type="AlphaFoldDB" id="S2DIG5"/>
<feature type="transmembrane region" description="Helical" evidence="1">
    <location>
        <begin position="332"/>
        <end position="350"/>
    </location>
</feature>
<feature type="transmembrane region" description="Helical" evidence="1">
    <location>
        <begin position="298"/>
        <end position="320"/>
    </location>
</feature>
<feature type="transmembrane region" description="Helical" evidence="1">
    <location>
        <begin position="149"/>
        <end position="175"/>
    </location>
</feature>
<dbReference type="Proteomes" id="UP000006073">
    <property type="component" value="Unassembled WGS sequence"/>
</dbReference>
<evidence type="ECO:0000313" key="3">
    <source>
        <dbReference type="Proteomes" id="UP000006073"/>
    </source>
</evidence>
<gene>
    <name evidence="2" type="ORF">A33Q_1451</name>
</gene>
<protein>
    <recommendedName>
        <fullName evidence="4">Glycosyltransferase RgtA/B/C/D-like domain-containing protein</fullName>
    </recommendedName>
</protein>
<dbReference type="RefSeq" id="WP_009032734.1">
    <property type="nucleotide sequence ID" value="NZ_ALWO02000023.1"/>
</dbReference>
<dbReference type="EMBL" id="ALWO02000023">
    <property type="protein sequence ID" value="EOZ98797.1"/>
    <property type="molecule type" value="Genomic_DNA"/>
</dbReference>
<feature type="transmembrane region" description="Helical" evidence="1">
    <location>
        <begin position="115"/>
        <end position="137"/>
    </location>
</feature>
<evidence type="ECO:0008006" key="4">
    <source>
        <dbReference type="Google" id="ProtNLM"/>
    </source>
</evidence>